<dbReference type="EC" id="4.2.3.1" evidence="4"/>
<feature type="domain" description="Tryptophan synthase beta chain-like PALP" evidence="6">
    <location>
        <begin position="89"/>
        <end position="330"/>
    </location>
</feature>
<evidence type="ECO:0000259" key="7">
    <source>
        <dbReference type="Pfam" id="PF14821"/>
    </source>
</evidence>
<name>E3H6T7_ILYPC</name>
<dbReference type="InterPro" id="IPR004450">
    <property type="entry name" value="Thr_synthase-like"/>
</dbReference>
<protein>
    <recommendedName>
        <fullName evidence="4">Threonine synthase</fullName>
        <ecNumber evidence="4">4.2.3.1</ecNumber>
    </recommendedName>
</protein>
<evidence type="ECO:0000256" key="5">
    <source>
        <dbReference type="PIRSR" id="PIRSR604450-51"/>
    </source>
</evidence>
<dbReference type="Gene3D" id="3.40.50.1100">
    <property type="match status" value="2"/>
</dbReference>
<organism evidence="8 9">
    <name type="scientific">Ilyobacter polytropus (strain ATCC 51220 / DSM 2926 / LMG 16218 / CuHBu1)</name>
    <dbReference type="NCBI Taxonomy" id="572544"/>
    <lineage>
        <taxon>Bacteria</taxon>
        <taxon>Fusobacteriati</taxon>
        <taxon>Fusobacteriota</taxon>
        <taxon>Fusobacteriia</taxon>
        <taxon>Fusobacteriales</taxon>
        <taxon>Fusobacteriaceae</taxon>
        <taxon>Ilyobacter</taxon>
    </lineage>
</organism>
<evidence type="ECO:0000259" key="6">
    <source>
        <dbReference type="Pfam" id="PF00291"/>
    </source>
</evidence>
<dbReference type="GO" id="GO:0005737">
    <property type="term" value="C:cytoplasm"/>
    <property type="evidence" value="ECO:0007669"/>
    <property type="project" value="TreeGrafter"/>
</dbReference>
<dbReference type="GO" id="GO:0004795">
    <property type="term" value="F:threonine synthase activity"/>
    <property type="evidence" value="ECO:0007669"/>
    <property type="project" value="UniProtKB-UniRule"/>
</dbReference>
<dbReference type="NCBIfam" id="TIGR00260">
    <property type="entry name" value="thrC"/>
    <property type="match status" value="1"/>
</dbReference>
<dbReference type="CDD" id="cd01560">
    <property type="entry name" value="Thr-synth_2"/>
    <property type="match status" value="1"/>
</dbReference>
<accession>E3H6T7</accession>
<dbReference type="Gene3D" id="3.90.1380.10">
    <property type="entry name" value="Threonine synthase, N-terminal domain"/>
    <property type="match status" value="1"/>
</dbReference>
<dbReference type="HOGENOM" id="CLU_015170_3_1_0"/>
<dbReference type="Pfam" id="PF14821">
    <property type="entry name" value="Thr_synth_N"/>
    <property type="match status" value="1"/>
</dbReference>
<dbReference type="InterPro" id="IPR037158">
    <property type="entry name" value="Thr_synth_N_sf"/>
</dbReference>
<keyword evidence="8" id="KW-0456">Lyase</keyword>
<dbReference type="PANTHER" id="PTHR43515">
    <property type="entry name" value="THREONINE SYNTHASE-LIKE 1"/>
    <property type="match status" value="1"/>
</dbReference>
<dbReference type="EMBL" id="CP002281">
    <property type="protein sequence ID" value="ADO82456.1"/>
    <property type="molecule type" value="Genomic_DNA"/>
</dbReference>
<dbReference type="InterPro" id="IPR036052">
    <property type="entry name" value="TrpB-like_PALP_sf"/>
</dbReference>
<reference evidence="8 9" key="1">
    <citation type="journal article" date="2010" name="Stand. Genomic Sci.">
        <title>Complete genome sequence of Ilyobacter polytropus type strain (CuHbu1).</title>
        <authorList>
            <person name="Sikorski J."/>
            <person name="Chertkov O."/>
            <person name="Lapidus A."/>
            <person name="Nolan M."/>
            <person name="Lucas S."/>
            <person name="Del Rio T.G."/>
            <person name="Tice H."/>
            <person name="Cheng J.F."/>
            <person name="Tapia R."/>
            <person name="Han C."/>
            <person name="Goodwin L."/>
            <person name="Pitluck S."/>
            <person name="Liolios K."/>
            <person name="Ivanova N."/>
            <person name="Mavromatis K."/>
            <person name="Mikhailova N."/>
            <person name="Pati A."/>
            <person name="Chen A."/>
            <person name="Palaniappan K."/>
            <person name="Land M."/>
            <person name="Hauser L."/>
            <person name="Chang Y.J."/>
            <person name="Jeffries C.D."/>
            <person name="Brambilla E."/>
            <person name="Yasawong M."/>
            <person name="Rohde M."/>
            <person name="Pukall R."/>
            <person name="Spring S."/>
            <person name="Goker M."/>
            <person name="Woyke T."/>
            <person name="Bristow J."/>
            <person name="Eisen J.A."/>
            <person name="Markowitz V."/>
            <person name="Hugenholtz P."/>
            <person name="Kyrpides N.C."/>
            <person name="Klenk H.P."/>
        </authorList>
    </citation>
    <scope>NUCLEOTIDE SEQUENCE [LARGE SCALE GENOMIC DNA]</scope>
    <source>
        <strain evidence="9">ATCC 51220 / DSM 2926 / LMG 16218 / CuHBu1</strain>
    </source>
</reference>
<proteinExistence type="inferred from homology"/>
<evidence type="ECO:0000256" key="1">
    <source>
        <dbReference type="ARBA" id="ARBA00001933"/>
    </source>
</evidence>
<dbReference type="InterPro" id="IPR029144">
    <property type="entry name" value="Thr_synth_N"/>
</dbReference>
<dbReference type="Proteomes" id="UP000006875">
    <property type="component" value="Chromosome"/>
</dbReference>
<comment type="cofactor">
    <cofactor evidence="1 5">
        <name>pyridoxal 5'-phosphate</name>
        <dbReference type="ChEBI" id="CHEBI:597326"/>
    </cofactor>
</comment>
<feature type="domain" description="Threonine synthase N-terminal" evidence="7">
    <location>
        <begin position="2"/>
        <end position="80"/>
    </location>
</feature>
<dbReference type="Pfam" id="PF00291">
    <property type="entry name" value="PALP"/>
    <property type="match status" value="1"/>
</dbReference>
<dbReference type="OrthoDB" id="9763107at2"/>
<dbReference type="GO" id="GO:0009088">
    <property type="term" value="P:threonine biosynthetic process"/>
    <property type="evidence" value="ECO:0007669"/>
    <property type="project" value="UniProtKB-UniRule"/>
</dbReference>
<comment type="similarity">
    <text evidence="2">Belongs to the threonine synthase family.</text>
</comment>
<dbReference type="AlphaFoldDB" id="E3H6T7"/>
<evidence type="ECO:0000313" key="8">
    <source>
        <dbReference type="EMBL" id="ADO82456.1"/>
    </source>
</evidence>
<evidence type="ECO:0000313" key="9">
    <source>
        <dbReference type="Proteomes" id="UP000006875"/>
    </source>
</evidence>
<dbReference type="SUPFAM" id="SSF53686">
    <property type="entry name" value="Tryptophan synthase beta subunit-like PLP-dependent enzymes"/>
    <property type="match status" value="1"/>
</dbReference>
<dbReference type="InterPro" id="IPR001926">
    <property type="entry name" value="TrpB-like_PALP"/>
</dbReference>
<dbReference type="RefSeq" id="WP_013387126.1">
    <property type="nucleotide sequence ID" value="NC_014632.1"/>
</dbReference>
<sequence>MRYVSTRGNLEKSYSAAEAIREGMVPGGGLFVPESFPKFTLDEINSLKKLNYQEVSIEVLKKYLSDYTEEEIKECVEGAYSDINFSHKERTPVVKVEDEVYVMELWHGPTAAFKDMALQLMPRLFVKAREKTNAVDDTLILVATSGDTGKAALEGFKNLKGIKVVVFYPEEGVSQVQKLQMITTEGDNLTVSALKGNFDDCQTGVKDIFSDEEFNSILKGLELSSANSINLGRLLPQVIYYFKAYAQMLRDNEITLGEKVDFCVPTGNFGNILAGYYAMEMGLPVGKLICASNKNNVLTDFLQSGTYDKKRDFHKTMSPSMDILVSSNLERFLYHTLGDADKVSKIYERFNRDGVFSIEKQELENIQNIMESGYTDEDMCIDTIKNVFENDNYIMDTHTSVAMNVALRKKTERKVVVLSTASIYKFPSSVLRSFGKQGETEFKEIEMLNEITGVELHSAVKGIDKLPVLHKNCIEKDGMKEFLENLIKK</sequence>
<dbReference type="eggNOG" id="COG0498">
    <property type="taxonomic scope" value="Bacteria"/>
</dbReference>
<evidence type="ECO:0000256" key="3">
    <source>
        <dbReference type="ARBA" id="ARBA00022898"/>
    </source>
</evidence>
<feature type="modified residue" description="N6-(pyridoxal phosphate)lysine" evidence="5">
    <location>
        <position position="114"/>
    </location>
</feature>
<evidence type="ECO:0000256" key="4">
    <source>
        <dbReference type="NCBIfam" id="TIGR00260"/>
    </source>
</evidence>
<dbReference type="KEGG" id="ipo:Ilyop_0669"/>
<gene>
    <name evidence="8" type="ordered locus">Ilyop_0669</name>
</gene>
<keyword evidence="9" id="KW-1185">Reference proteome</keyword>
<evidence type="ECO:0000256" key="2">
    <source>
        <dbReference type="ARBA" id="ARBA00005517"/>
    </source>
</evidence>
<dbReference type="STRING" id="572544.Ilyop_0669"/>
<keyword evidence="3 5" id="KW-0663">Pyridoxal phosphate</keyword>
<dbReference type="PANTHER" id="PTHR43515:SF1">
    <property type="entry name" value="THREONINE SYNTHASE-LIKE 1"/>
    <property type="match status" value="1"/>
</dbReference>